<gene>
    <name evidence="10" type="ORF">DCAF_LOCUS11815</name>
</gene>
<evidence type="ECO:0000256" key="1">
    <source>
        <dbReference type="ARBA" id="ARBA00004651"/>
    </source>
</evidence>
<evidence type="ECO:0000256" key="2">
    <source>
        <dbReference type="ARBA" id="ARBA00007651"/>
    </source>
</evidence>
<keyword evidence="11" id="KW-1185">Reference proteome</keyword>
<feature type="transmembrane region" description="Helical" evidence="8">
    <location>
        <begin position="20"/>
        <end position="43"/>
    </location>
</feature>
<evidence type="ECO:0000256" key="6">
    <source>
        <dbReference type="ARBA" id="ARBA00022989"/>
    </source>
</evidence>
<dbReference type="InterPro" id="IPR006459">
    <property type="entry name" value="CASP/CASPL"/>
</dbReference>
<protein>
    <recommendedName>
        <fullName evidence="8">CASP-like protein</fullName>
    </recommendedName>
</protein>
<evidence type="ECO:0000256" key="3">
    <source>
        <dbReference type="ARBA" id="ARBA00011489"/>
    </source>
</evidence>
<feature type="transmembrane region" description="Helical" evidence="8">
    <location>
        <begin position="68"/>
        <end position="91"/>
    </location>
</feature>
<dbReference type="PANTHER" id="PTHR36488:SF8">
    <property type="entry name" value="CASP-LIKE PROTEIN 1U1"/>
    <property type="match status" value="1"/>
</dbReference>
<comment type="similarity">
    <text evidence="2 8">Belongs to the Casparian strip membrane proteins (CASP) family.</text>
</comment>
<evidence type="ECO:0000256" key="7">
    <source>
        <dbReference type="ARBA" id="ARBA00023136"/>
    </source>
</evidence>
<feature type="domain" description="Casparian strip membrane protein" evidence="9">
    <location>
        <begin position="22"/>
        <end position="163"/>
    </location>
</feature>
<proteinExistence type="inferred from homology"/>
<evidence type="ECO:0000256" key="4">
    <source>
        <dbReference type="ARBA" id="ARBA00022475"/>
    </source>
</evidence>
<accession>A0AAV1RN35</accession>
<feature type="transmembrane region" description="Helical" evidence="8">
    <location>
        <begin position="221"/>
        <end position="244"/>
    </location>
</feature>
<dbReference type="NCBIfam" id="TIGR01569">
    <property type="entry name" value="A_tha_TIGR01569"/>
    <property type="match status" value="2"/>
</dbReference>
<sequence length="334" mass="36759">MANPEGKFSQNQPLKTQKLFIGAQIFFRIVAIAASLVSSGLLITNKQAIDIGGLVLDARYSYSPEFKFLAYANIFVAVFSLLSILFLFLVVRQGSNPTHYFILFLLDLALMSVVIGGCAAATAIGFLGKYGNSHTGWMQICDNFGKFCNRATTSVTFSYLSLVQKIEKLQFELSEMEWDKKGYMIESALASSWLMMTNKQVIDIGGFVLDAKYSYSPEFKFLAYASIVVGVFSFLSIFFLVLVGRQGSNPAHYFTLFLLDLALLSLVIGGSAAATAIGLLGKHGNTHIGWMQICDQLGKFCDRAKTCLTLSYLTMICLLVLTITSANKSRQIQV</sequence>
<keyword evidence="7 8" id="KW-0472">Membrane</keyword>
<evidence type="ECO:0000313" key="10">
    <source>
        <dbReference type="EMBL" id="CAK7336793.1"/>
    </source>
</evidence>
<dbReference type="Proteomes" id="UP001314170">
    <property type="component" value="Unassembled WGS sequence"/>
</dbReference>
<comment type="caution">
    <text evidence="8">Lacks conserved residue(s) required for the propagation of feature annotation.</text>
</comment>
<feature type="transmembrane region" description="Helical" evidence="8">
    <location>
        <begin position="256"/>
        <end position="281"/>
    </location>
</feature>
<dbReference type="Pfam" id="PF04535">
    <property type="entry name" value="CASP_dom"/>
    <property type="match status" value="2"/>
</dbReference>
<comment type="caution">
    <text evidence="10">The sequence shown here is derived from an EMBL/GenBank/DDBJ whole genome shotgun (WGS) entry which is preliminary data.</text>
</comment>
<evidence type="ECO:0000256" key="5">
    <source>
        <dbReference type="ARBA" id="ARBA00022692"/>
    </source>
</evidence>
<dbReference type="InterPro" id="IPR006702">
    <property type="entry name" value="CASP_dom"/>
</dbReference>
<dbReference type="GO" id="GO:0005886">
    <property type="term" value="C:plasma membrane"/>
    <property type="evidence" value="ECO:0007669"/>
    <property type="project" value="UniProtKB-SubCell"/>
</dbReference>
<feature type="transmembrane region" description="Helical" evidence="8">
    <location>
        <begin position="103"/>
        <end position="128"/>
    </location>
</feature>
<keyword evidence="5 8" id="KW-0812">Transmembrane</keyword>
<dbReference type="InterPro" id="IPR044173">
    <property type="entry name" value="CASPL"/>
</dbReference>
<dbReference type="PANTHER" id="PTHR36488">
    <property type="entry name" value="CASP-LIKE PROTEIN 1U1"/>
    <property type="match status" value="1"/>
</dbReference>
<feature type="transmembrane region" description="Helical" evidence="8">
    <location>
        <begin position="309"/>
        <end position="326"/>
    </location>
</feature>
<name>A0AAV1RN35_9ROSI</name>
<keyword evidence="6 8" id="KW-1133">Transmembrane helix</keyword>
<feature type="domain" description="Casparian strip membrane protein" evidence="9">
    <location>
        <begin position="188"/>
        <end position="317"/>
    </location>
</feature>
<comment type="subcellular location">
    <subcellularLocation>
        <location evidence="1 8">Cell membrane</location>
        <topology evidence="1 8">Multi-pass membrane protein</topology>
    </subcellularLocation>
</comment>
<evidence type="ECO:0000313" key="11">
    <source>
        <dbReference type="Proteomes" id="UP001314170"/>
    </source>
</evidence>
<evidence type="ECO:0000256" key="8">
    <source>
        <dbReference type="RuleBase" id="RU361233"/>
    </source>
</evidence>
<dbReference type="AlphaFoldDB" id="A0AAV1RN35"/>
<keyword evidence="4 8" id="KW-1003">Cell membrane</keyword>
<reference evidence="10 11" key="1">
    <citation type="submission" date="2024-01" db="EMBL/GenBank/DDBJ databases">
        <authorList>
            <person name="Waweru B."/>
        </authorList>
    </citation>
    <scope>NUCLEOTIDE SEQUENCE [LARGE SCALE GENOMIC DNA]</scope>
</reference>
<dbReference type="EMBL" id="CAWUPB010001009">
    <property type="protein sequence ID" value="CAK7336793.1"/>
    <property type="molecule type" value="Genomic_DNA"/>
</dbReference>
<comment type="subunit">
    <text evidence="3 8">Homodimer and heterodimers.</text>
</comment>
<organism evidence="10 11">
    <name type="scientific">Dovyalis caffra</name>
    <dbReference type="NCBI Taxonomy" id="77055"/>
    <lineage>
        <taxon>Eukaryota</taxon>
        <taxon>Viridiplantae</taxon>
        <taxon>Streptophyta</taxon>
        <taxon>Embryophyta</taxon>
        <taxon>Tracheophyta</taxon>
        <taxon>Spermatophyta</taxon>
        <taxon>Magnoliopsida</taxon>
        <taxon>eudicotyledons</taxon>
        <taxon>Gunneridae</taxon>
        <taxon>Pentapetalae</taxon>
        <taxon>rosids</taxon>
        <taxon>fabids</taxon>
        <taxon>Malpighiales</taxon>
        <taxon>Salicaceae</taxon>
        <taxon>Flacourtieae</taxon>
        <taxon>Dovyalis</taxon>
    </lineage>
</organism>
<evidence type="ECO:0000259" key="9">
    <source>
        <dbReference type="Pfam" id="PF04535"/>
    </source>
</evidence>